<evidence type="ECO:0000256" key="1">
    <source>
        <dbReference type="SAM" id="Phobius"/>
    </source>
</evidence>
<evidence type="ECO:0000313" key="2">
    <source>
        <dbReference type="EMBL" id="OWK31600.1"/>
    </source>
</evidence>
<sequence length="113" mass="11361">MLLERAGAEEPGIGQLVSQLAGDAREAAQAEVALVKARALFAVTRYKWAAVYFGAAGVLALAALIACLVGAIMTLATLVGPGLATLAVVLGVLTIAAVLGLMGKAQLSRKADS</sequence>
<evidence type="ECO:0000313" key="3">
    <source>
        <dbReference type="Proteomes" id="UP000197290"/>
    </source>
</evidence>
<reference evidence="2 3" key="1">
    <citation type="submission" date="2017-03" db="EMBL/GenBank/DDBJ databases">
        <title>Genome sequence of Sphingomonas dokdonensis DSM 21029.</title>
        <authorList>
            <person name="Poehlein A."/>
            <person name="Wuebbeler J.H."/>
            <person name="Steinbuechel A."/>
            <person name="Daniel R."/>
        </authorList>
    </citation>
    <scope>NUCLEOTIDE SEQUENCE [LARGE SCALE GENOMIC DNA]</scope>
    <source>
        <strain evidence="2 3">DSM 21029</strain>
    </source>
</reference>
<evidence type="ECO:0008006" key="4">
    <source>
        <dbReference type="Google" id="ProtNLM"/>
    </source>
</evidence>
<dbReference type="EMBL" id="NBBI01000002">
    <property type="protein sequence ID" value="OWK31600.1"/>
    <property type="molecule type" value="Genomic_DNA"/>
</dbReference>
<name>A0A245ZPD0_9SPHN</name>
<feature type="transmembrane region" description="Helical" evidence="1">
    <location>
        <begin position="48"/>
        <end position="76"/>
    </location>
</feature>
<gene>
    <name evidence="2" type="ORF">SPDO_16100</name>
</gene>
<dbReference type="AlphaFoldDB" id="A0A245ZPD0"/>
<keyword evidence="1" id="KW-0472">Membrane</keyword>
<organism evidence="2 3">
    <name type="scientific">Sphingomonas dokdonensis</name>
    <dbReference type="NCBI Taxonomy" id="344880"/>
    <lineage>
        <taxon>Bacteria</taxon>
        <taxon>Pseudomonadati</taxon>
        <taxon>Pseudomonadota</taxon>
        <taxon>Alphaproteobacteria</taxon>
        <taxon>Sphingomonadales</taxon>
        <taxon>Sphingomonadaceae</taxon>
        <taxon>Sphingomonas</taxon>
    </lineage>
</organism>
<dbReference type="Proteomes" id="UP000197290">
    <property type="component" value="Unassembled WGS sequence"/>
</dbReference>
<protein>
    <recommendedName>
        <fullName evidence="4">Phage holin family protein</fullName>
    </recommendedName>
</protein>
<feature type="transmembrane region" description="Helical" evidence="1">
    <location>
        <begin position="82"/>
        <end position="103"/>
    </location>
</feature>
<keyword evidence="1" id="KW-0812">Transmembrane</keyword>
<dbReference type="OrthoDB" id="7579549at2"/>
<keyword evidence="3" id="KW-1185">Reference proteome</keyword>
<comment type="caution">
    <text evidence="2">The sequence shown here is derived from an EMBL/GenBank/DDBJ whole genome shotgun (WGS) entry which is preliminary data.</text>
</comment>
<dbReference type="InterPro" id="IPR009937">
    <property type="entry name" value="Phage_holin_3_6"/>
</dbReference>
<dbReference type="Pfam" id="PF07332">
    <property type="entry name" value="Phage_holin_3_6"/>
    <property type="match status" value="1"/>
</dbReference>
<proteinExistence type="predicted"/>
<dbReference type="RefSeq" id="WP_088366914.1">
    <property type="nucleotide sequence ID" value="NZ_NBBI01000002.1"/>
</dbReference>
<keyword evidence="1" id="KW-1133">Transmembrane helix</keyword>
<accession>A0A245ZPD0</accession>